<gene>
    <name evidence="7" type="ORF">DVT68_12250</name>
</gene>
<evidence type="ECO:0000313" key="8">
    <source>
        <dbReference type="Proteomes" id="UP000254711"/>
    </source>
</evidence>
<reference evidence="7 8" key="1">
    <citation type="submission" date="2018-07" db="EMBL/GenBank/DDBJ databases">
        <title>Dyella solisilvae sp. nov., isolated from the pine and broad-leaved mixed forest soil.</title>
        <authorList>
            <person name="Gao Z."/>
            <person name="Qiu L."/>
        </authorList>
    </citation>
    <scope>NUCLEOTIDE SEQUENCE [LARGE SCALE GENOMIC DNA]</scope>
    <source>
        <strain evidence="7 8">DHG54</strain>
    </source>
</reference>
<feature type="domain" description="Cytochrome c" evidence="6">
    <location>
        <begin position="135"/>
        <end position="225"/>
    </location>
</feature>
<comment type="caution">
    <text evidence="7">The sequence shown here is derived from an EMBL/GenBank/DDBJ whole genome shotgun (WGS) entry which is preliminary data.</text>
</comment>
<dbReference type="SUPFAM" id="SSF46626">
    <property type="entry name" value="Cytochrome c"/>
    <property type="match status" value="2"/>
</dbReference>
<feature type="signal peptide" evidence="5">
    <location>
        <begin position="1"/>
        <end position="34"/>
    </location>
</feature>
<feature type="domain" description="Cytochrome c" evidence="6">
    <location>
        <begin position="40"/>
        <end position="121"/>
    </location>
</feature>
<dbReference type="InterPro" id="IPR036909">
    <property type="entry name" value="Cyt_c-like_dom_sf"/>
</dbReference>
<evidence type="ECO:0000256" key="5">
    <source>
        <dbReference type="SAM" id="SignalP"/>
    </source>
</evidence>
<keyword evidence="5" id="KW-0732">Signal</keyword>
<organism evidence="7 8">
    <name type="scientific">Dyella solisilvae</name>
    <dbReference type="NCBI Taxonomy" id="1920168"/>
    <lineage>
        <taxon>Bacteria</taxon>
        <taxon>Pseudomonadati</taxon>
        <taxon>Pseudomonadota</taxon>
        <taxon>Gammaproteobacteria</taxon>
        <taxon>Lysobacterales</taxon>
        <taxon>Rhodanobacteraceae</taxon>
        <taxon>Dyella</taxon>
    </lineage>
</organism>
<evidence type="ECO:0000256" key="2">
    <source>
        <dbReference type="ARBA" id="ARBA00022723"/>
    </source>
</evidence>
<dbReference type="PANTHER" id="PTHR33751">
    <property type="entry name" value="CBB3-TYPE CYTOCHROME C OXIDASE SUBUNIT FIXP"/>
    <property type="match status" value="1"/>
</dbReference>
<protein>
    <submittedName>
        <fullName evidence="7">Cytochrome c4</fullName>
    </submittedName>
</protein>
<evidence type="ECO:0000256" key="4">
    <source>
        <dbReference type="PROSITE-ProRule" id="PRU00433"/>
    </source>
</evidence>
<evidence type="ECO:0000313" key="7">
    <source>
        <dbReference type="EMBL" id="RDI98311.1"/>
    </source>
</evidence>
<dbReference type="PANTHER" id="PTHR33751:SF11">
    <property type="entry name" value="BLL4483 PROTEIN"/>
    <property type="match status" value="1"/>
</dbReference>
<keyword evidence="2 4" id="KW-0479">Metal-binding</keyword>
<evidence type="ECO:0000259" key="6">
    <source>
        <dbReference type="PROSITE" id="PS51007"/>
    </source>
</evidence>
<dbReference type="OrthoDB" id="9773456at2"/>
<proteinExistence type="predicted"/>
<keyword evidence="1 4" id="KW-0349">Heme</keyword>
<dbReference type="PROSITE" id="PS51007">
    <property type="entry name" value="CYTC"/>
    <property type="match status" value="2"/>
</dbReference>
<dbReference type="GO" id="GO:0020037">
    <property type="term" value="F:heme binding"/>
    <property type="evidence" value="ECO:0007669"/>
    <property type="project" value="InterPro"/>
</dbReference>
<dbReference type="InterPro" id="IPR009056">
    <property type="entry name" value="Cyt_c-like_dom"/>
</dbReference>
<dbReference type="Gene3D" id="1.10.760.10">
    <property type="entry name" value="Cytochrome c-like domain"/>
    <property type="match status" value="2"/>
</dbReference>
<evidence type="ECO:0000256" key="1">
    <source>
        <dbReference type="ARBA" id="ARBA00022617"/>
    </source>
</evidence>
<dbReference type="Pfam" id="PF00034">
    <property type="entry name" value="Cytochrom_C"/>
    <property type="match status" value="1"/>
</dbReference>
<evidence type="ECO:0000256" key="3">
    <source>
        <dbReference type="ARBA" id="ARBA00023004"/>
    </source>
</evidence>
<feature type="chain" id="PRO_5016639127" evidence="5">
    <location>
        <begin position="35"/>
        <end position="254"/>
    </location>
</feature>
<dbReference type="AlphaFoldDB" id="A0A370K6N4"/>
<dbReference type="InterPro" id="IPR050597">
    <property type="entry name" value="Cytochrome_c_Oxidase_Subunit"/>
</dbReference>
<sequence length="254" mass="27356">MKGLIAKQWQGRCAMGRRLSSLILALAFMMASHAEEAAHPDIPDTLQQRIASCTSCHGVHGEGTPETGFFPRLAGKPAGYLARQLQYFQSGLRKYGPMEYTVRELSPDYMREIAEYFAAQEVPYARSPMPRLPAEALSRGEQLVIHGDPARQVPACAACHGSQLTGVQPNIPGLVGLPYDYISSQLGSWRTQTRAMAAPDCMAQIANRLSAEDISAVSAWLAGRELPADMHAQAPGSVTPPLHCGVLEGQEGGA</sequence>
<dbReference type="GO" id="GO:0046872">
    <property type="term" value="F:metal ion binding"/>
    <property type="evidence" value="ECO:0007669"/>
    <property type="project" value="UniProtKB-KW"/>
</dbReference>
<name>A0A370K6N4_9GAMM</name>
<dbReference type="GO" id="GO:0009055">
    <property type="term" value="F:electron transfer activity"/>
    <property type="evidence" value="ECO:0007669"/>
    <property type="project" value="InterPro"/>
</dbReference>
<dbReference type="EMBL" id="QQSY01000003">
    <property type="protein sequence ID" value="RDI98311.1"/>
    <property type="molecule type" value="Genomic_DNA"/>
</dbReference>
<keyword evidence="8" id="KW-1185">Reference proteome</keyword>
<keyword evidence="3 4" id="KW-0408">Iron</keyword>
<dbReference type="Proteomes" id="UP000254711">
    <property type="component" value="Unassembled WGS sequence"/>
</dbReference>
<accession>A0A370K6N4</accession>